<keyword evidence="2" id="KW-1133">Transmembrane helix</keyword>
<evidence type="ECO:0000256" key="2">
    <source>
        <dbReference type="SAM" id="Phobius"/>
    </source>
</evidence>
<comment type="caution">
    <text evidence="3">The sequence shown here is derived from an EMBL/GenBank/DDBJ whole genome shotgun (WGS) entry which is preliminary data.</text>
</comment>
<gene>
    <name evidence="3" type="ORF">QBC35DRAFT_543148</name>
</gene>
<keyword evidence="2" id="KW-0812">Transmembrane</keyword>
<feature type="compositionally biased region" description="Polar residues" evidence="1">
    <location>
        <begin position="198"/>
        <end position="211"/>
    </location>
</feature>
<dbReference type="Proteomes" id="UP001302126">
    <property type="component" value="Unassembled WGS sequence"/>
</dbReference>
<accession>A0AAN7AN51</accession>
<evidence type="ECO:0000313" key="3">
    <source>
        <dbReference type="EMBL" id="KAK4193238.1"/>
    </source>
</evidence>
<evidence type="ECO:0008006" key="5">
    <source>
        <dbReference type="Google" id="ProtNLM"/>
    </source>
</evidence>
<evidence type="ECO:0000313" key="4">
    <source>
        <dbReference type="Proteomes" id="UP001302126"/>
    </source>
</evidence>
<reference evidence="3" key="2">
    <citation type="submission" date="2023-05" db="EMBL/GenBank/DDBJ databases">
        <authorList>
            <consortium name="Lawrence Berkeley National Laboratory"/>
            <person name="Steindorff A."/>
            <person name="Hensen N."/>
            <person name="Bonometti L."/>
            <person name="Westerberg I."/>
            <person name="Brannstrom I.O."/>
            <person name="Guillou S."/>
            <person name="Cros-Aarteil S."/>
            <person name="Calhoun S."/>
            <person name="Haridas S."/>
            <person name="Kuo A."/>
            <person name="Mondo S."/>
            <person name="Pangilinan J."/>
            <person name="Riley R."/>
            <person name="Labutti K."/>
            <person name="Andreopoulos B."/>
            <person name="Lipzen A."/>
            <person name="Chen C."/>
            <person name="Yanf M."/>
            <person name="Daum C."/>
            <person name="Ng V."/>
            <person name="Clum A."/>
            <person name="Ohm R."/>
            <person name="Martin F."/>
            <person name="Silar P."/>
            <person name="Natvig D."/>
            <person name="Lalanne C."/>
            <person name="Gautier V."/>
            <person name="Ament-Velasquez S.L."/>
            <person name="Kruys A."/>
            <person name="Hutchinson M.I."/>
            <person name="Powell A.J."/>
            <person name="Barry K."/>
            <person name="Miller A.N."/>
            <person name="Grigoriev I.V."/>
            <person name="Debuchy R."/>
            <person name="Gladieux P."/>
            <person name="Thoren M.H."/>
            <person name="Johannesson H."/>
        </authorList>
    </citation>
    <scope>NUCLEOTIDE SEQUENCE</scope>
    <source>
        <strain evidence="3">PSN309</strain>
    </source>
</reference>
<protein>
    <recommendedName>
        <fullName evidence="5">Mid2 domain-containing protein</fullName>
    </recommendedName>
</protein>
<dbReference type="AlphaFoldDB" id="A0AAN7AN51"/>
<proteinExistence type="predicted"/>
<feature type="transmembrane region" description="Helical" evidence="2">
    <location>
        <begin position="221"/>
        <end position="244"/>
    </location>
</feature>
<feature type="region of interest" description="Disordered" evidence="1">
    <location>
        <begin position="146"/>
        <end position="211"/>
    </location>
</feature>
<dbReference type="EMBL" id="MU864351">
    <property type="protein sequence ID" value="KAK4193238.1"/>
    <property type="molecule type" value="Genomic_DNA"/>
</dbReference>
<feature type="compositionally biased region" description="Low complexity" evidence="1">
    <location>
        <begin position="146"/>
        <end position="197"/>
    </location>
</feature>
<organism evidence="3 4">
    <name type="scientific">Podospora australis</name>
    <dbReference type="NCBI Taxonomy" id="1536484"/>
    <lineage>
        <taxon>Eukaryota</taxon>
        <taxon>Fungi</taxon>
        <taxon>Dikarya</taxon>
        <taxon>Ascomycota</taxon>
        <taxon>Pezizomycotina</taxon>
        <taxon>Sordariomycetes</taxon>
        <taxon>Sordariomycetidae</taxon>
        <taxon>Sordariales</taxon>
        <taxon>Podosporaceae</taxon>
        <taxon>Podospora</taxon>
    </lineage>
</organism>
<name>A0AAN7AN51_9PEZI</name>
<evidence type="ECO:0000256" key="1">
    <source>
        <dbReference type="SAM" id="MobiDB-lite"/>
    </source>
</evidence>
<reference evidence="3" key="1">
    <citation type="journal article" date="2023" name="Mol. Phylogenet. Evol.">
        <title>Genome-scale phylogeny and comparative genomics of the fungal order Sordariales.</title>
        <authorList>
            <person name="Hensen N."/>
            <person name="Bonometti L."/>
            <person name="Westerberg I."/>
            <person name="Brannstrom I.O."/>
            <person name="Guillou S."/>
            <person name="Cros-Aarteil S."/>
            <person name="Calhoun S."/>
            <person name="Haridas S."/>
            <person name="Kuo A."/>
            <person name="Mondo S."/>
            <person name="Pangilinan J."/>
            <person name="Riley R."/>
            <person name="LaButti K."/>
            <person name="Andreopoulos B."/>
            <person name="Lipzen A."/>
            <person name="Chen C."/>
            <person name="Yan M."/>
            <person name="Daum C."/>
            <person name="Ng V."/>
            <person name="Clum A."/>
            <person name="Steindorff A."/>
            <person name="Ohm R.A."/>
            <person name="Martin F."/>
            <person name="Silar P."/>
            <person name="Natvig D.O."/>
            <person name="Lalanne C."/>
            <person name="Gautier V."/>
            <person name="Ament-Velasquez S.L."/>
            <person name="Kruys A."/>
            <person name="Hutchinson M.I."/>
            <person name="Powell A.J."/>
            <person name="Barry K."/>
            <person name="Miller A.N."/>
            <person name="Grigoriev I.V."/>
            <person name="Debuchy R."/>
            <person name="Gladieux P."/>
            <person name="Hiltunen Thoren M."/>
            <person name="Johannesson H."/>
        </authorList>
    </citation>
    <scope>NUCLEOTIDE SEQUENCE</scope>
    <source>
        <strain evidence="3">PSN309</strain>
    </source>
</reference>
<keyword evidence="2" id="KW-0472">Membrane</keyword>
<keyword evidence="4" id="KW-1185">Reference proteome</keyword>
<sequence>MILLSKKQMKQSPNSFDTPPPSRGVKDYSRNPTYTLGQIIQLQWTMDFTDGTLEIWTDSQPETFIEGAGATILKSTNATFYDWKVSYHGIDPTLTNVFYFYLTQPGRDRDGIRTGFSSHYFYIQSGHEVAKSSTISSKSVTSSLSSSSAKASSSSTSSASSASSSSGSSIGSSTSTTLITISTTPTSTTTHTSSMSSAQAEADQSANSDSTVHHSLTMGQAVGAAIGGIIGFILITALAGYAYWQRRRAKRLESAAKAPTNISGLSSGKSSLNAKEMATTETLINELDSWDRPREAVGTMLYWELTDETRGGRGAPRRS</sequence>
<feature type="region of interest" description="Disordered" evidence="1">
    <location>
        <begin position="1"/>
        <end position="29"/>
    </location>
</feature>